<dbReference type="GO" id="GO:0019433">
    <property type="term" value="P:triglyceride catabolic process"/>
    <property type="evidence" value="ECO:0007669"/>
    <property type="project" value="TreeGrafter"/>
</dbReference>
<evidence type="ECO:0000313" key="6">
    <source>
        <dbReference type="Proteomes" id="UP000225277"/>
    </source>
</evidence>
<dbReference type="GO" id="GO:0005783">
    <property type="term" value="C:endoplasmic reticulum"/>
    <property type="evidence" value="ECO:0007669"/>
    <property type="project" value="TreeGrafter"/>
</dbReference>
<dbReference type="STRING" id="112498.A0A2D3US92"/>
<dbReference type="Gene3D" id="3.40.50.720">
    <property type="entry name" value="NAD(P)-binding Rossmann-like Domain"/>
    <property type="match status" value="1"/>
</dbReference>
<evidence type="ECO:0000256" key="1">
    <source>
        <dbReference type="ARBA" id="ARBA00006484"/>
    </source>
</evidence>
<gene>
    <name evidence="5" type="ORF">RCC_12330</name>
</gene>
<dbReference type="Proteomes" id="UP000225277">
    <property type="component" value="Unassembled WGS sequence"/>
</dbReference>
<dbReference type="GO" id="GO:0000140">
    <property type="term" value="F:acylglycerone-phosphate reductase (NADP+) activity"/>
    <property type="evidence" value="ECO:0007669"/>
    <property type="project" value="TreeGrafter"/>
</dbReference>
<dbReference type="AlphaFoldDB" id="A0A2D3US92"/>
<dbReference type="InterPro" id="IPR002347">
    <property type="entry name" value="SDR_fam"/>
</dbReference>
<dbReference type="RefSeq" id="XP_023622376.1">
    <property type="nucleotide sequence ID" value="XM_023766608.1"/>
</dbReference>
<reference evidence="5 6" key="1">
    <citation type="submission" date="2016-03" db="EMBL/GenBank/DDBJ databases">
        <authorList>
            <person name="Ploux O."/>
        </authorList>
    </citation>
    <scope>NUCLEOTIDE SEQUENCE [LARGE SCALE GENOMIC DNA]</scope>
    <source>
        <strain evidence="5 6">URUG2</strain>
    </source>
</reference>
<accession>A0A2D3US92</accession>
<keyword evidence="3" id="KW-0560">Oxidoreductase</keyword>
<dbReference type="Pfam" id="PF00106">
    <property type="entry name" value="adh_short"/>
    <property type="match status" value="1"/>
</dbReference>
<dbReference type="GO" id="GO:0005811">
    <property type="term" value="C:lipid droplet"/>
    <property type="evidence" value="ECO:0007669"/>
    <property type="project" value="TreeGrafter"/>
</dbReference>
<evidence type="ECO:0000256" key="3">
    <source>
        <dbReference type="ARBA" id="ARBA00023002"/>
    </source>
</evidence>
<dbReference type="CDD" id="cd05374">
    <property type="entry name" value="17beta-HSD-like_SDR_c"/>
    <property type="match status" value="1"/>
</dbReference>
<sequence length="288" mass="31054">MEKPNRTVLISGCSDGGIGAELAKELHNAGLKVYATARKTASMAELEALGIETLQLDIQSEESIQDCVRLIPRLDILINNAGMQYTMPVSDISLKDAKAVFDTNVWGHIALTQHCLPLLQESVSPMIVNHTSVGSTMSMPFMSVYNASKAALSMFSDCMRLELAPFGIKVINLKTGAVKTNIITKLAAKEAEVPGNSIYFPAKEALSGTLRGDGMKDGGMPADQWAKQVAKDLLKANPSSNVWRGQGATMVWILGLFPYGTFDFMLKKISGLSDVVKELSKQGKLGSK</sequence>
<evidence type="ECO:0000256" key="2">
    <source>
        <dbReference type="ARBA" id="ARBA00022857"/>
    </source>
</evidence>
<proteinExistence type="inferred from homology"/>
<dbReference type="GO" id="GO:0006654">
    <property type="term" value="P:phosphatidic acid biosynthetic process"/>
    <property type="evidence" value="ECO:0007669"/>
    <property type="project" value="TreeGrafter"/>
</dbReference>
<dbReference type="InterPro" id="IPR036291">
    <property type="entry name" value="NAD(P)-bd_dom_sf"/>
</dbReference>
<keyword evidence="6" id="KW-1185">Reference proteome</keyword>
<dbReference type="PRINTS" id="PR00080">
    <property type="entry name" value="SDRFAMILY"/>
</dbReference>
<dbReference type="SUPFAM" id="SSF51735">
    <property type="entry name" value="NAD(P)-binding Rossmann-fold domains"/>
    <property type="match status" value="1"/>
</dbReference>
<dbReference type="GO" id="GO:0004806">
    <property type="term" value="F:triacylglycerol lipase activity"/>
    <property type="evidence" value="ECO:0007669"/>
    <property type="project" value="TreeGrafter"/>
</dbReference>
<dbReference type="PANTHER" id="PTHR44169:SF6">
    <property type="entry name" value="NADPH-DEPENDENT 1-ACYLDIHYDROXYACETONE PHOSPHATE REDUCTASE"/>
    <property type="match status" value="1"/>
</dbReference>
<dbReference type="GeneID" id="35606880"/>
<evidence type="ECO:0000313" key="5">
    <source>
        <dbReference type="EMBL" id="CZT15480.1"/>
    </source>
</evidence>
<dbReference type="InterPro" id="IPR020904">
    <property type="entry name" value="Sc_DH/Rdtase_CS"/>
</dbReference>
<evidence type="ECO:0000256" key="4">
    <source>
        <dbReference type="RuleBase" id="RU000363"/>
    </source>
</evidence>
<keyword evidence="2" id="KW-0521">NADP</keyword>
<name>A0A2D3US92_9PEZI</name>
<dbReference type="PRINTS" id="PR00081">
    <property type="entry name" value="GDHRDH"/>
</dbReference>
<protein>
    <submittedName>
        <fullName evidence="5">Related to short-chain dehydrogenase/reductase</fullName>
    </submittedName>
</protein>
<dbReference type="OrthoDB" id="2102561at2759"/>
<dbReference type="EMBL" id="FJUY01000001">
    <property type="protein sequence ID" value="CZT15480.1"/>
    <property type="molecule type" value="Genomic_DNA"/>
</dbReference>
<comment type="similarity">
    <text evidence="1 4">Belongs to the short-chain dehydrogenases/reductases (SDR) family.</text>
</comment>
<dbReference type="PROSITE" id="PS00061">
    <property type="entry name" value="ADH_SHORT"/>
    <property type="match status" value="1"/>
</dbReference>
<dbReference type="PANTHER" id="PTHR44169">
    <property type="entry name" value="NADPH-DEPENDENT 1-ACYLDIHYDROXYACETONE PHOSPHATE REDUCTASE"/>
    <property type="match status" value="1"/>
</dbReference>
<organism evidence="5 6">
    <name type="scientific">Ramularia collo-cygni</name>
    <dbReference type="NCBI Taxonomy" id="112498"/>
    <lineage>
        <taxon>Eukaryota</taxon>
        <taxon>Fungi</taxon>
        <taxon>Dikarya</taxon>
        <taxon>Ascomycota</taxon>
        <taxon>Pezizomycotina</taxon>
        <taxon>Dothideomycetes</taxon>
        <taxon>Dothideomycetidae</taxon>
        <taxon>Mycosphaerellales</taxon>
        <taxon>Mycosphaerellaceae</taxon>
        <taxon>Ramularia</taxon>
    </lineage>
</organism>